<evidence type="ECO:0000256" key="3">
    <source>
        <dbReference type="SAM" id="MobiDB-lite"/>
    </source>
</evidence>
<dbReference type="Pfam" id="PF00233">
    <property type="entry name" value="PDEase_I"/>
    <property type="match status" value="1"/>
</dbReference>
<evidence type="ECO:0000259" key="4">
    <source>
        <dbReference type="PROSITE" id="PS51845"/>
    </source>
</evidence>
<sequence>MDEKVRSEEQECGYAQSSLSPSTWSSDSLADLCRVADGCFGDATFKGDAPARCILFGTALHKQMVLHFNIQDNNVADRPLDNVNRRRNAPVLQSPLETFSKMNKIMHQTLKYVKEVESINFSSSEVRDFNDEVMEDPRRMFLSVCASVFSNFSFCSHLDVEKLLSFLTNLFENFSDGNAYHNAAHAADSVQMLYLILREKPTNQLFTDDEIVTAFLATLCLSFVHPGVTNVFLTRIDHPLTLVYGDVTTQQSASLTAFLYFLNREENRFVDLSSNTGTHPVSQYLKELLIETVLGTAPRARASLLRDLRDMAASNSVSLADTRVLLSAIVTLSDSALVFRPRKEFIYIARFLCAEWLRETCEEERLKMEPCIPNLGNQIIERGLALVSDYCRMWLKPLVAATRALIPQDLYDNFERNIETPTSSEISAFKVPDVSPDKEWIDGSLPVFEILRKVTMHAKSLDRKASKRAILNATCGRTVSAASVVSTQVPPPPTMSNESTIPSPALERGGGCHPNRCEHYFSFLQLYDIYDREDRPVSEFAEQLVFLAMQLNPEYIGSYAREGVDASCKEECRKIVALILQCEEAPSTAEVIASPLRNGAKTDGFILRLMEMYTDRHELKGGSVSNGYSSPHSTSRCLLHCHNPVYGGMDRGRKQ</sequence>
<dbReference type="PANTHER" id="PTHR11347">
    <property type="entry name" value="CYCLIC NUCLEOTIDE PHOSPHODIESTERASE"/>
    <property type="match status" value="1"/>
</dbReference>
<evidence type="ECO:0000313" key="6">
    <source>
        <dbReference type="Proteomes" id="UP000000702"/>
    </source>
</evidence>
<protein>
    <submittedName>
        <fullName evidence="5">WGS project CAEQ00000000 data, annotated contig 37</fullName>
    </submittedName>
</protein>
<keyword evidence="1" id="KW-0479">Metal-binding</keyword>
<keyword evidence="6" id="KW-1185">Reference proteome</keyword>
<reference evidence="6" key="1">
    <citation type="submission" date="2011-07" db="EMBL/GenBank/DDBJ databases">
        <title>Divergent evolution of antigenic variation in African trypanosomes.</title>
        <authorList>
            <person name="Jackson A.P."/>
            <person name="Berry A."/>
            <person name="Allison H.C."/>
            <person name="Burton P."/>
            <person name="Anderson J."/>
            <person name="Aslett M."/>
            <person name="Brown R."/>
            <person name="Corton N."/>
            <person name="Harris D."/>
            <person name="Hauser H."/>
            <person name="Gamble J."/>
            <person name="Gilderthorp R."/>
            <person name="McQuillan J."/>
            <person name="Quail M.A."/>
            <person name="Sanders M."/>
            <person name="Van Tonder A."/>
            <person name="Ginger M.L."/>
            <person name="Donelson J.E."/>
            <person name="Field M.C."/>
            <person name="Barry J.D."/>
            <person name="Berriman M."/>
            <person name="Hertz-Fowler C."/>
        </authorList>
    </citation>
    <scope>NUCLEOTIDE SEQUENCE [LARGE SCALE GENOMIC DNA]</scope>
    <source>
        <strain evidence="6">IL3000</strain>
    </source>
</reference>
<dbReference type="Gene3D" id="1.10.1300.10">
    <property type="entry name" value="3'5'-cyclic nucleotide phosphodiesterase, catalytic domain"/>
    <property type="match status" value="1"/>
</dbReference>
<dbReference type="InterPro" id="IPR002073">
    <property type="entry name" value="PDEase_catalytic_dom"/>
</dbReference>
<dbReference type="VEuPathDB" id="TriTrypDB:TcIL3000_0_01220"/>
<organism evidence="5 6">
    <name type="scientific">Trypanosoma congolense (strain IL3000)</name>
    <dbReference type="NCBI Taxonomy" id="1068625"/>
    <lineage>
        <taxon>Eukaryota</taxon>
        <taxon>Discoba</taxon>
        <taxon>Euglenozoa</taxon>
        <taxon>Kinetoplastea</taxon>
        <taxon>Metakinetoplastina</taxon>
        <taxon>Trypanosomatida</taxon>
        <taxon>Trypanosomatidae</taxon>
        <taxon>Trypanosoma</taxon>
        <taxon>Nannomonas</taxon>
    </lineage>
</organism>
<dbReference type="Proteomes" id="UP000000702">
    <property type="component" value="Unassembled WGS sequence"/>
</dbReference>
<feature type="region of interest" description="Disordered" evidence="3">
    <location>
        <begin position="1"/>
        <end position="25"/>
    </location>
</feature>
<feature type="domain" description="PDEase" evidence="4">
    <location>
        <begin position="84"/>
        <end position="465"/>
    </location>
</feature>
<keyword evidence="2" id="KW-0378">Hydrolase</keyword>
<evidence type="ECO:0000313" key="5">
    <source>
        <dbReference type="EMBL" id="CCD16003.1"/>
    </source>
</evidence>
<dbReference type="OMA" id="RCEHYFS"/>
<dbReference type="EMBL" id="CAEQ01002129">
    <property type="protein sequence ID" value="CCD16003.1"/>
    <property type="molecule type" value="Genomic_DNA"/>
</dbReference>
<reference evidence="5 6" key="2">
    <citation type="journal article" date="2012" name="Proc. Natl. Acad. Sci. U.S.A.">
        <title>Antigenic diversity is generated by distinct evolutionary mechanisms in African trypanosome species.</title>
        <authorList>
            <person name="Jackson A.P."/>
            <person name="Berry A."/>
            <person name="Aslett M."/>
            <person name="Allison H.C."/>
            <person name="Burton P."/>
            <person name="Vavrova-Anderson J."/>
            <person name="Brown R."/>
            <person name="Browne H."/>
            <person name="Corton N."/>
            <person name="Hauser H."/>
            <person name="Gamble J."/>
            <person name="Gilderthorp R."/>
            <person name="Marcello L."/>
            <person name="McQuillan J."/>
            <person name="Otto T.D."/>
            <person name="Quail M.A."/>
            <person name="Sanders M.J."/>
            <person name="van Tonder A."/>
            <person name="Ginger M.L."/>
            <person name="Field M.C."/>
            <person name="Barry J.D."/>
            <person name="Hertz-Fowler C."/>
            <person name="Berriman M."/>
        </authorList>
    </citation>
    <scope>NUCLEOTIDE SEQUENCE [LARGE SCALE GENOMIC DNA]</scope>
    <source>
        <strain evidence="5 6">IL3000</strain>
    </source>
</reference>
<proteinExistence type="predicted"/>
<dbReference type="PROSITE" id="PS51845">
    <property type="entry name" value="PDEASE_I_2"/>
    <property type="match status" value="1"/>
</dbReference>
<dbReference type="GO" id="GO:0007165">
    <property type="term" value="P:signal transduction"/>
    <property type="evidence" value="ECO:0007669"/>
    <property type="project" value="InterPro"/>
</dbReference>
<name>F9WFD5_TRYCI</name>
<accession>F9WFD5</accession>
<gene>
    <name evidence="5" type="ORF">TCIL3000_0_01220</name>
</gene>
<dbReference type="GO" id="GO:0046872">
    <property type="term" value="F:metal ion binding"/>
    <property type="evidence" value="ECO:0007669"/>
    <property type="project" value="UniProtKB-KW"/>
</dbReference>
<dbReference type="SUPFAM" id="SSF109604">
    <property type="entry name" value="HD-domain/PDEase-like"/>
    <property type="match status" value="1"/>
</dbReference>
<dbReference type="AlphaFoldDB" id="F9WFD5"/>
<evidence type="ECO:0000256" key="2">
    <source>
        <dbReference type="ARBA" id="ARBA00022801"/>
    </source>
</evidence>
<dbReference type="GO" id="GO:0004114">
    <property type="term" value="F:3',5'-cyclic-nucleotide phosphodiesterase activity"/>
    <property type="evidence" value="ECO:0007669"/>
    <property type="project" value="InterPro"/>
</dbReference>
<evidence type="ECO:0000256" key="1">
    <source>
        <dbReference type="ARBA" id="ARBA00022723"/>
    </source>
</evidence>
<comment type="caution">
    <text evidence="5">The sequence shown here is derived from an EMBL/GenBank/DDBJ whole genome shotgun (WGS) entry which is preliminary data.</text>
</comment>
<dbReference type="InterPro" id="IPR036971">
    <property type="entry name" value="PDEase_catalytic_dom_sf"/>
</dbReference>